<evidence type="ECO:0000256" key="3">
    <source>
        <dbReference type="ARBA" id="ARBA00022448"/>
    </source>
</evidence>
<dbReference type="InterPro" id="IPR002067">
    <property type="entry name" value="MCP"/>
</dbReference>
<evidence type="ECO:0000256" key="9">
    <source>
        <dbReference type="RuleBase" id="RU000488"/>
    </source>
</evidence>
<comment type="similarity">
    <text evidence="2 9">Belongs to the mitochondrial carrier (TC 2.A.29) family.</text>
</comment>
<dbReference type="Proteomes" id="UP000467840">
    <property type="component" value="Chromosome 16"/>
</dbReference>
<reference evidence="11 12" key="1">
    <citation type="journal article" date="2020" name="Mol. Plant">
        <title>The Chromosome-Based Rubber Tree Genome Provides New Insights into Spurge Genome Evolution and Rubber Biosynthesis.</title>
        <authorList>
            <person name="Liu J."/>
            <person name="Shi C."/>
            <person name="Shi C.C."/>
            <person name="Li W."/>
            <person name="Zhang Q.J."/>
            <person name="Zhang Y."/>
            <person name="Li K."/>
            <person name="Lu H.F."/>
            <person name="Shi C."/>
            <person name="Zhu S.T."/>
            <person name="Xiao Z.Y."/>
            <person name="Nan H."/>
            <person name="Yue Y."/>
            <person name="Zhu X.G."/>
            <person name="Wu Y."/>
            <person name="Hong X.N."/>
            <person name="Fan G.Y."/>
            <person name="Tong Y."/>
            <person name="Zhang D."/>
            <person name="Mao C.L."/>
            <person name="Liu Y.L."/>
            <person name="Hao S.J."/>
            <person name="Liu W.Q."/>
            <person name="Lv M.Q."/>
            <person name="Zhang H.B."/>
            <person name="Liu Y."/>
            <person name="Hu-Tang G.R."/>
            <person name="Wang J.P."/>
            <person name="Wang J.H."/>
            <person name="Sun Y.H."/>
            <person name="Ni S.B."/>
            <person name="Chen W.B."/>
            <person name="Zhang X.C."/>
            <person name="Jiao Y.N."/>
            <person name="Eichler E.E."/>
            <person name="Li G.H."/>
            <person name="Liu X."/>
            <person name="Gao L.Z."/>
        </authorList>
    </citation>
    <scope>NUCLEOTIDE SEQUENCE [LARGE SCALE GENOMIC DNA]</scope>
    <source>
        <strain evidence="12">cv. GT1</strain>
        <tissue evidence="11">Leaf</tissue>
    </source>
</reference>
<protein>
    <submittedName>
        <fullName evidence="11">Uncharacterized protein</fullName>
    </submittedName>
</protein>
<sequence length="222" mass="24185">MSTDSNVPNPRGLLCNAGAGAAAGVIAATFVCPLDVIKTRFQVHGLPKLDNGSIKGSLIVGSLEQIFQKEGLRGMYRGLGSTVLALLPNWAVYFAIYEQLKSFFLPMVNENHLSIAANVIAASGAGAATTIFTNPLWVVKTRLQVVRSRLQEQGHHSEKRYSGVVDCIKKVFQQDGFPGFYRGCATNLLRTTPAAVITFTSFEMIHRFLVTLFPPDPHPHTL</sequence>
<keyword evidence="3 9" id="KW-0813">Transport</keyword>
<comment type="subcellular location">
    <subcellularLocation>
        <location evidence="1">Membrane</location>
        <topology evidence="1">Multi-pass membrane protein</topology>
    </subcellularLocation>
</comment>
<dbReference type="PRINTS" id="PR00926">
    <property type="entry name" value="MITOCARRIER"/>
</dbReference>
<feature type="transmembrane region" description="Helical" evidence="10">
    <location>
        <begin position="78"/>
        <end position="96"/>
    </location>
</feature>
<dbReference type="PANTHER" id="PTHR45683">
    <property type="entry name" value="MITOCHONDRIAL NICOTINAMIDE ADENINE DINUCLEOTIDE TRANSPORTER 1-RELATED-RELATED"/>
    <property type="match status" value="1"/>
</dbReference>
<organism evidence="11 12">
    <name type="scientific">Hevea brasiliensis</name>
    <name type="common">Para rubber tree</name>
    <name type="synonym">Siphonia brasiliensis</name>
    <dbReference type="NCBI Taxonomy" id="3981"/>
    <lineage>
        <taxon>Eukaryota</taxon>
        <taxon>Viridiplantae</taxon>
        <taxon>Streptophyta</taxon>
        <taxon>Embryophyta</taxon>
        <taxon>Tracheophyta</taxon>
        <taxon>Spermatophyta</taxon>
        <taxon>Magnoliopsida</taxon>
        <taxon>eudicotyledons</taxon>
        <taxon>Gunneridae</taxon>
        <taxon>Pentapetalae</taxon>
        <taxon>rosids</taxon>
        <taxon>fabids</taxon>
        <taxon>Malpighiales</taxon>
        <taxon>Euphorbiaceae</taxon>
        <taxon>Crotonoideae</taxon>
        <taxon>Micrandreae</taxon>
        <taxon>Hevea</taxon>
    </lineage>
</organism>
<evidence type="ECO:0000256" key="7">
    <source>
        <dbReference type="ARBA" id="ARBA00023136"/>
    </source>
</evidence>
<dbReference type="FunFam" id="1.50.40.10:FF:000105">
    <property type="entry name" value="Nicotinamide adenine dinucleotide transporter 1, chloroplastic"/>
    <property type="match status" value="1"/>
</dbReference>
<dbReference type="PROSITE" id="PS50920">
    <property type="entry name" value="SOLCAR"/>
    <property type="match status" value="2"/>
</dbReference>
<accession>A0A6A6LXH7</accession>
<evidence type="ECO:0000256" key="6">
    <source>
        <dbReference type="ARBA" id="ARBA00022989"/>
    </source>
</evidence>
<evidence type="ECO:0000256" key="1">
    <source>
        <dbReference type="ARBA" id="ARBA00004141"/>
    </source>
</evidence>
<evidence type="ECO:0000256" key="8">
    <source>
        <dbReference type="PROSITE-ProRule" id="PRU00282"/>
    </source>
</evidence>
<dbReference type="EMBL" id="JAAGAX010000009">
    <property type="protein sequence ID" value="KAF2304726.1"/>
    <property type="molecule type" value="Genomic_DNA"/>
</dbReference>
<feature type="repeat" description="Solcar" evidence="8">
    <location>
        <begin position="11"/>
        <end position="103"/>
    </location>
</feature>
<proteinExistence type="inferred from homology"/>
<dbReference type="GO" id="GO:0015215">
    <property type="term" value="F:nucleotide transmembrane transporter activity"/>
    <property type="evidence" value="ECO:0007669"/>
    <property type="project" value="UniProtKB-ARBA"/>
</dbReference>
<dbReference type="AlphaFoldDB" id="A0A6A6LXH7"/>
<keyword evidence="12" id="KW-1185">Reference proteome</keyword>
<dbReference type="GO" id="GO:0016020">
    <property type="term" value="C:membrane"/>
    <property type="evidence" value="ECO:0007669"/>
    <property type="project" value="UniProtKB-SubCell"/>
</dbReference>
<keyword evidence="7 8" id="KW-0472">Membrane</keyword>
<comment type="caution">
    <text evidence="11">The sequence shown here is derived from an EMBL/GenBank/DDBJ whole genome shotgun (WGS) entry which is preliminary data.</text>
</comment>
<feature type="repeat" description="Solcar" evidence="8">
    <location>
        <begin position="113"/>
        <end position="208"/>
    </location>
</feature>
<evidence type="ECO:0000313" key="11">
    <source>
        <dbReference type="EMBL" id="KAF2304726.1"/>
    </source>
</evidence>
<feature type="transmembrane region" description="Helical" evidence="10">
    <location>
        <begin position="116"/>
        <end position="139"/>
    </location>
</feature>
<dbReference type="SUPFAM" id="SSF103506">
    <property type="entry name" value="Mitochondrial carrier"/>
    <property type="match status" value="1"/>
</dbReference>
<dbReference type="Gene3D" id="1.50.40.10">
    <property type="entry name" value="Mitochondrial carrier domain"/>
    <property type="match status" value="1"/>
</dbReference>
<keyword evidence="4 8" id="KW-0812">Transmembrane</keyword>
<evidence type="ECO:0000256" key="5">
    <source>
        <dbReference type="ARBA" id="ARBA00022737"/>
    </source>
</evidence>
<dbReference type="InterPro" id="IPR044712">
    <property type="entry name" value="SLC25A32-like"/>
</dbReference>
<dbReference type="Pfam" id="PF00153">
    <property type="entry name" value="Mito_carr"/>
    <property type="match status" value="2"/>
</dbReference>
<keyword evidence="5" id="KW-0677">Repeat</keyword>
<dbReference type="InterPro" id="IPR018108">
    <property type="entry name" value="MCP_transmembrane"/>
</dbReference>
<dbReference type="InterPro" id="IPR023395">
    <property type="entry name" value="MCP_dom_sf"/>
</dbReference>
<evidence type="ECO:0000256" key="4">
    <source>
        <dbReference type="ARBA" id="ARBA00022692"/>
    </source>
</evidence>
<evidence type="ECO:0000256" key="2">
    <source>
        <dbReference type="ARBA" id="ARBA00006375"/>
    </source>
</evidence>
<evidence type="ECO:0000313" key="12">
    <source>
        <dbReference type="Proteomes" id="UP000467840"/>
    </source>
</evidence>
<evidence type="ECO:0000256" key="10">
    <source>
        <dbReference type="SAM" id="Phobius"/>
    </source>
</evidence>
<gene>
    <name evidence="11" type="ORF">GH714_037721</name>
</gene>
<name>A0A6A6LXH7_HEVBR</name>
<keyword evidence="6 10" id="KW-1133">Transmembrane helix</keyword>